<feature type="transmembrane region" description="Helical" evidence="7">
    <location>
        <begin position="349"/>
        <end position="372"/>
    </location>
</feature>
<keyword evidence="6 7" id="KW-0472">Membrane</keyword>
<feature type="domain" description="Nucleoside transporter/FeoB GTPase Gate" evidence="10">
    <location>
        <begin position="90"/>
        <end position="190"/>
    </location>
</feature>
<dbReference type="Pfam" id="PF01773">
    <property type="entry name" value="Nucleos_tra2_N"/>
    <property type="match status" value="1"/>
</dbReference>
<evidence type="ECO:0000259" key="9">
    <source>
        <dbReference type="Pfam" id="PF07662"/>
    </source>
</evidence>
<dbReference type="Pfam" id="PF07670">
    <property type="entry name" value="Gate"/>
    <property type="match status" value="1"/>
</dbReference>
<feature type="transmembrane region" description="Helical" evidence="7">
    <location>
        <begin position="192"/>
        <end position="211"/>
    </location>
</feature>
<dbReference type="GO" id="GO:0015293">
    <property type="term" value="F:symporter activity"/>
    <property type="evidence" value="ECO:0007669"/>
    <property type="project" value="TreeGrafter"/>
</dbReference>
<organism evidence="11 12">
    <name type="scientific">Staphylococcus lugdunensis</name>
    <dbReference type="NCBI Taxonomy" id="28035"/>
    <lineage>
        <taxon>Bacteria</taxon>
        <taxon>Bacillati</taxon>
        <taxon>Bacillota</taxon>
        <taxon>Bacilli</taxon>
        <taxon>Bacillales</taxon>
        <taxon>Staphylococcaceae</taxon>
        <taxon>Staphylococcus</taxon>
    </lineage>
</organism>
<dbReference type="InterPro" id="IPR011657">
    <property type="entry name" value="CNT_C_dom"/>
</dbReference>
<dbReference type="InterPro" id="IPR002668">
    <property type="entry name" value="CNT_N_dom"/>
</dbReference>
<sequence length="406" mass="44206">MSILFGMLGVAFALIVAFIFSFNRKAIDYKKPLIMLVIQVLLVLFMMNTTIGLHILTAMGTFFEGLMNISKAGIDFVFGDLQNKGGYNFFLNVLLPLVFISVLIGILNYFKILPFIIKVVGYIINKITRMGKLESYIAISTSMLGQPEVYLTVKDIIPKLSKEKLYTITTSGMSAVSMAMLGSYMQMIEPKYVVTAVMLNIFSALIIASIINPYHSDDKEVDLNVIDTQATNKKTVNGSTKAKKPAFFQMIGDSAIDGFKIAVTVAIMLLAFISLMKGITIVFDLVGLDFKQIIGYIFAPIAFIMGVPWEEAIRAGSIMATKLITNEFVAMIDFQKIASSLSPKTQGIISVYLVSFANFGTVGIMVGAIKGISSEQGNKVATFALRLLLGATLASIVSASLIGLVL</sequence>
<dbReference type="Proteomes" id="UP000293637">
    <property type="component" value="Unassembled WGS sequence"/>
</dbReference>
<comment type="subcellular location">
    <subcellularLocation>
        <location evidence="1">Cell membrane</location>
        <topology evidence="1">Multi-pass membrane protein</topology>
    </subcellularLocation>
</comment>
<evidence type="ECO:0000259" key="10">
    <source>
        <dbReference type="Pfam" id="PF07670"/>
    </source>
</evidence>
<feature type="domain" description="Concentrative nucleoside transporter N-terminal" evidence="8">
    <location>
        <begin position="8"/>
        <end position="81"/>
    </location>
</feature>
<evidence type="ECO:0000256" key="7">
    <source>
        <dbReference type="SAM" id="Phobius"/>
    </source>
</evidence>
<feature type="transmembrane region" description="Helical" evidence="7">
    <location>
        <begin position="89"/>
        <end position="112"/>
    </location>
</feature>
<dbReference type="AlphaFoldDB" id="A0A4Q9WCD4"/>
<dbReference type="GO" id="GO:0005337">
    <property type="term" value="F:nucleoside transmembrane transporter activity"/>
    <property type="evidence" value="ECO:0007669"/>
    <property type="project" value="InterPro"/>
</dbReference>
<comment type="caution">
    <text evidence="11">The sequence shown here is derived from an EMBL/GenBank/DDBJ whole genome shotgun (WGS) entry which is preliminary data.</text>
</comment>
<gene>
    <name evidence="11" type="ORF">EQ812_06755</name>
</gene>
<evidence type="ECO:0000256" key="2">
    <source>
        <dbReference type="ARBA" id="ARBA00009033"/>
    </source>
</evidence>
<feature type="transmembrane region" description="Helical" evidence="7">
    <location>
        <begin position="293"/>
        <end position="309"/>
    </location>
</feature>
<feature type="domain" description="Concentrative nucleoside transporter C-terminal" evidence="9">
    <location>
        <begin position="192"/>
        <end position="403"/>
    </location>
</feature>
<feature type="transmembrane region" description="Helical" evidence="7">
    <location>
        <begin position="261"/>
        <end position="286"/>
    </location>
</feature>
<dbReference type="EMBL" id="SCHB01000003">
    <property type="protein sequence ID" value="TBW72665.1"/>
    <property type="molecule type" value="Genomic_DNA"/>
</dbReference>
<feature type="transmembrane region" description="Helical" evidence="7">
    <location>
        <begin position="34"/>
        <end position="56"/>
    </location>
</feature>
<evidence type="ECO:0000256" key="4">
    <source>
        <dbReference type="ARBA" id="ARBA00022692"/>
    </source>
</evidence>
<dbReference type="GeneID" id="58090998"/>
<keyword evidence="5 7" id="KW-1133">Transmembrane helix</keyword>
<dbReference type="GO" id="GO:0005886">
    <property type="term" value="C:plasma membrane"/>
    <property type="evidence" value="ECO:0007669"/>
    <property type="project" value="UniProtKB-SubCell"/>
</dbReference>
<feature type="transmembrane region" description="Helical" evidence="7">
    <location>
        <begin position="6"/>
        <end position="22"/>
    </location>
</feature>
<dbReference type="RefSeq" id="WP_002492421.1">
    <property type="nucleotide sequence ID" value="NZ_AP021848.1"/>
</dbReference>
<dbReference type="PANTHER" id="PTHR10590:SF23">
    <property type="entry name" value="NUPC_NUPG FAMILY NUCLEOSIDE CNT TRANSPORTER"/>
    <property type="match status" value="1"/>
</dbReference>
<keyword evidence="3" id="KW-1003">Cell membrane</keyword>
<evidence type="ECO:0000313" key="12">
    <source>
        <dbReference type="Proteomes" id="UP000293637"/>
    </source>
</evidence>
<comment type="similarity">
    <text evidence="2">Belongs to the concentrative nucleoside transporter (CNT) (TC 2.A.41) family.</text>
</comment>
<evidence type="ECO:0000256" key="3">
    <source>
        <dbReference type="ARBA" id="ARBA00022475"/>
    </source>
</evidence>
<name>A0A4Q9WCD4_STALU</name>
<evidence type="ECO:0000256" key="5">
    <source>
        <dbReference type="ARBA" id="ARBA00022989"/>
    </source>
</evidence>
<evidence type="ECO:0000256" key="6">
    <source>
        <dbReference type="ARBA" id="ARBA00023136"/>
    </source>
</evidence>
<reference evidence="11 12" key="1">
    <citation type="journal article" date="2019" name="Sci. Transl. Med.">
        <title>Quorum sensing between bacterial species on the skin protects against epidermal injury in atopic dermatitis.</title>
        <authorList>
            <person name="Williams M.R."/>
        </authorList>
    </citation>
    <scope>NUCLEOTIDE SEQUENCE [LARGE SCALE GENOMIC DNA]</scope>
    <source>
        <strain evidence="11 12">E7</strain>
    </source>
</reference>
<dbReference type="InterPro" id="IPR008276">
    <property type="entry name" value="C_nuclsd_transpt"/>
</dbReference>
<evidence type="ECO:0000256" key="1">
    <source>
        <dbReference type="ARBA" id="ARBA00004651"/>
    </source>
</evidence>
<dbReference type="PANTHER" id="PTHR10590">
    <property type="entry name" value="SODIUM/NUCLEOSIDE COTRANSPORTER"/>
    <property type="match status" value="1"/>
</dbReference>
<keyword evidence="4 7" id="KW-0812">Transmembrane</keyword>
<dbReference type="InterPro" id="IPR011642">
    <property type="entry name" value="Gate_dom"/>
</dbReference>
<dbReference type="Pfam" id="PF07662">
    <property type="entry name" value="Nucleos_tra2_C"/>
    <property type="match status" value="1"/>
</dbReference>
<feature type="transmembrane region" description="Helical" evidence="7">
    <location>
        <begin position="384"/>
        <end position="405"/>
    </location>
</feature>
<accession>A0A4Q9WCD4</accession>
<protein>
    <submittedName>
        <fullName evidence="11">NupC/NupG family nucleoside CNT transporter</fullName>
    </submittedName>
</protein>
<evidence type="ECO:0000259" key="8">
    <source>
        <dbReference type="Pfam" id="PF01773"/>
    </source>
</evidence>
<proteinExistence type="inferred from homology"/>
<evidence type="ECO:0000313" key="11">
    <source>
        <dbReference type="EMBL" id="TBW72665.1"/>
    </source>
</evidence>